<evidence type="ECO:0000256" key="1">
    <source>
        <dbReference type="SAM" id="SignalP"/>
    </source>
</evidence>
<sequence>MAHKIVLKSALLAAAACALFGAASASAAPIDVAKSSVITTSKQMSVAVDGKFKKFSGDVTFDPANPSAGSAKVTIDIGSYDIGSDEYNNTLKSAEWFDSAKFPQATFVSTSIASAGPGKLTVKGKLTIKGKTQDVSVPLSYQVAGATQTFDGVTSIKRLAYGIGANEWKDTSVVADEVDIKFHLVVTK</sequence>
<dbReference type="Gene3D" id="2.40.128.110">
    <property type="entry name" value="Lipid/polyisoprenoid-binding, YceI-like"/>
    <property type="match status" value="1"/>
</dbReference>
<evidence type="ECO:0000259" key="2">
    <source>
        <dbReference type="SMART" id="SM00867"/>
    </source>
</evidence>
<feature type="signal peptide" evidence="1">
    <location>
        <begin position="1"/>
        <end position="27"/>
    </location>
</feature>
<dbReference type="EMBL" id="LAQU01000013">
    <property type="protein sequence ID" value="KKB63109.1"/>
    <property type="molecule type" value="Genomic_DNA"/>
</dbReference>
<dbReference type="PANTHER" id="PTHR34406:SF1">
    <property type="entry name" value="PROTEIN YCEI"/>
    <property type="match status" value="1"/>
</dbReference>
<dbReference type="STRING" id="28092.WM40_13610"/>
<evidence type="ECO:0000313" key="3">
    <source>
        <dbReference type="EMBL" id="KKB63109.1"/>
    </source>
</evidence>
<dbReference type="SMART" id="SM00867">
    <property type="entry name" value="YceI"/>
    <property type="match status" value="1"/>
</dbReference>
<proteinExistence type="predicted"/>
<comment type="caution">
    <text evidence="3">The sequence shown here is derived from an EMBL/GenBank/DDBJ whole genome shotgun (WGS) entry which is preliminary data.</text>
</comment>
<reference evidence="3 4" key="1">
    <citation type="submission" date="2015-03" db="EMBL/GenBank/DDBJ databases">
        <title>Draft Genome Sequence of Burkholderia andropogonis type strain ICMP2807, isolated from Sorghum bicolor.</title>
        <authorList>
            <person name="Lopes-Santos L."/>
            <person name="Castro D.B."/>
            <person name="Ottoboni L.M."/>
            <person name="Park D."/>
            <person name="Weirc B.S."/>
            <person name="Destefano S.A."/>
        </authorList>
    </citation>
    <scope>NUCLEOTIDE SEQUENCE [LARGE SCALE GENOMIC DNA]</scope>
    <source>
        <strain evidence="3 4">ICMP2807</strain>
    </source>
</reference>
<dbReference type="OrthoDB" id="1247465at2"/>
<keyword evidence="4" id="KW-1185">Reference proteome</keyword>
<dbReference type="Pfam" id="PF04264">
    <property type="entry name" value="YceI"/>
    <property type="match status" value="1"/>
</dbReference>
<organism evidence="3 4">
    <name type="scientific">Robbsia andropogonis</name>
    <dbReference type="NCBI Taxonomy" id="28092"/>
    <lineage>
        <taxon>Bacteria</taxon>
        <taxon>Pseudomonadati</taxon>
        <taxon>Pseudomonadota</taxon>
        <taxon>Betaproteobacteria</taxon>
        <taxon>Burkholderiales</taxon>
        <taxon>Burkholderiaceae</taxon>
        <taxon>Robbsia</taxon>
    </lineage>
</organism>
<name>A0A0F5JZS7_9BURK</name>
<dbReference type="SUPFAM" id="SSF101874">
    <property type="entry name" value="YceI-like"/>
    <property type="match status" value="1"/>
</dbReference>
<gene>
    <name evidence="3" type="ORF">WM40_13610</name>
</gene>
<protein>
    <submittedName>
        <fullName evidence="3">Polyisoprenoid-binding protein</fullName>
    </submittedName>
</protein>
<dbReference type="InterPro" id="IPR007372">
    <property type="entry name" value="Lipid/polyisoprenoid-bd_YceI"/>
</dbReference>
<dbReference type="PANTHER" id="PTHR34406">
    <property type="entry name" value="PROTEIN YCEI"/>
    <property type="match status" value="1"/>
</dbReference>
<dbReference type="AlphaFoldDB" id="A0A0F5JZS7"/>
<feature type="chain" id="PRO_5002490699" evidence="1">
    <location>
        <begin position="28"/>
        <end position="188"/>
    </location>
</feature>
<dbReference type="PATRIC" id="fig|28092.6.peg.3205"/>
<evidence type="ECO:0000313" key="4">
    <source>
        <dbReference type="Proteomes" id="UP000033618"/>
    </source>
</evidence>
<keyword evidence="1" id="KW-0732">Signal</keyword>
<dbReference type="InterPro" id="IPR036761">
    <property type="entry name" value="TTHA0802/YceI-like_sf"/>
</dbReference>
<feature type="domain" description="Lipid/polyisoprenoid-binding YceI-like" evidence="2">
    <location>
        <begin position="27"/>
        <end position="187"/>
    </location>
</feature>
<accession>A0A0F5JZS7</accession>
<dbReference type="Proteomes" id="UP000033618">
    <property type="component" value="Unassembled WGS sequence"/>
</dbReference>